<dbReference type="EMBL" id="WNZZ01000004">
    <property type="protein sequence ID" value="MUG22362.1"/>
    <property type="molecule type" value="Genomic_DNA"/>
</dbReference>
<gene>
    <name evidence="2" type="ORF">DJ90_6639</name>
    <name evidence="3" type="ORF">GNQ08_08040</name>
</gene>
<proteinExistence type="predicted"/>
<dbReference type="EMBL" id="JMQA01000006">
    <property type="protein sequence ID" value="KFN11674.1"/>
    <property type="molecule type" value="Genomic_DNA"/>
</dbReference>
<dbReference type="Proteomes" id="UP000442469">
    <property type="component" value="Unassembled WGS sequence"/>
</dbReference>
<comment type="caution">
    <text evidence="2">The sequence shown here is derived from an EMBL/GenBank/DDBJ whole genome shotgun (WGS) entry which is preliminary data.</text>
</comment>
<protein>
    <submittedName>
        <fullName evidence="2">Putative membrane protein</fullName>
    </submittedName>
</protein>
<evidence type="ECO:0000256" key="1">
    <source>
        <dbReference type="SAM" id="Phobius"/>
    </source>
</evidence>
<sequence>MGNSTFNKNLFLEIYAGEITEEFETNFVSKFGIAYKDFLELELKNHNNNTNELAKFIGLKENQLLLHLKSYSIIKNLKFKEWLQFLMGNMFVYLLKAALGLIGSIPIFYFIGYLLLYGYFFGGTDHSFLDVVMRSVPINRSSCYIAGFIFSGIVTFFISIYKLKGLGKAFLIFGLLYFFFAPTVSLLIILFSANFAFEFSVIIKFLLVWLLPVLTAVLIISASFLITILSKHYKAIGLVIVISSLFPIFMTRQLGLKLSLTIYLLIVVSLNALVIKLIEKNNKKRNEIGNRIVLSTLFPLVNSGSLYYS</sequence>
<feature type="transmembrane region" description="Helical" evidence="1">
    <location>
        <begin position="260"/>
        <end position="278"/>
    </location>
</feature>
<keyword evidence="4" id="KW-1185">Reference proteome</keyword>
<dbReference type="STRING" id="44252.DJ90_6639"/>
<feature type="transmembrane region" description="Helical" evidence="1">
    <location>
        <begin position="93"/>
        <end position="121"/>
    </location>
</feature>
<dbReference type="PATRIC" id="fig|44252.3.peg.421"/>
<name>A0A090ZK10_PAEMA</name>
<evidence type="ECO:0000313" key="3">
    <source>
        <dbReference type="EMBL" id="MUG22362.1"/>
    </source>
</evidence>
<organism evidence="2 4">
    <name type="scientific">Paenibacillus macerans</name>
    <name type="common">Bacillus macerans</name>
    <dbReference type="NCBI Taxonomy" id="44252"/>
    <lineage>
        <taxon>Bacteria</taxon>
        <taxon>Bacillati</taxon>
        <taxon>Bacillota</taxon>
        <taxon>Bacilli</taxon>
        <taxon>Bacillales</taxon>
        <taxon>Paenibacillaceae</taxon>
        <taxon>Paenibacillus</taxon>
    </lineage>
</organism>
<feature type="transmembrane region" description="Helical" evidence="1">
    <location>
        <begin position="141"/>
        <end position="163"/>
    </location>
</feature>
<keyword evidence="1" id="KW-1133">Transmembrane helix</keyword>
<evidence type="ECO:0000313" key="4">
    <source>
        <dbReference type="Proteomes" id="UP000029278"/>
    </source>
</evidence>
<reference evidence="2 4" key="1">
    <citation type="submission" date="2014-04" db="EMBL/GenBank/DDBJ databases">
        <authorList>
            <person name="Bishop-Lilly K.A."/>
            <person name="Broomall S.M."/>
            <person name="Chain P.S."/>
            <person name="Chertkov O."/>
            <person name="Coyne S.R."/>
            <person name="Daligault H.E."/>
            <person name="Davenport K.W."/>
            <person name="Erkkila T."/>
            <person name="Frey K.G."/>
            <person name="Gibbons H.S."/>
            <person name="Gu W."/>
            <person name="Jaissle J."/>
            <person name="Johnson S.L."/>
            <person name="Koroleva G.I."/>
            <person name="Ladner J.T."/>
            <person name="Lo C.-C."/>
            <person name="Minogue T.D."/>
            <person name="Munk C."/>
            <person name="Palacios G.F."/>
            <person name="Redden C.L."/>
            <person name="Rosenzweig C.N."/>
            <person name="Scholz M.B."/>
            <person name="Teshima H."/>
            <person name="Xu Y."/>
        </authorList>
    </citation>
    <scope>NUCLEOTIDE SEQUENCE [LARGE SCALE GENOMIC DNA]</scope>
    <source>
        <strain evidence="2 4">8244</strain>
    </source>
</reference>
<feature type="transmembrane region" description="Helical" evidence="1">
    <location>
        <begin position="235"/>
        <end position="254"/>
    </location>
</feature>
<evidence type="ECO:0000313" key="2">
    <source>
        <dbReference type="EMBL" id="KFN11674.1"/>
    </source>
</evidence>
<dbReference type="Proteomes" id="UP000029278">
    <property type="component" value="Unassembled WGS sequence"/>
</dbReference>
<dbReference type="GeneID" id="77010102"/>
<feature type="transmembrane region" description="Helical" evidence="1">
    <location>
        <begin position="205"/>
        <end position="228"/>
    </location>
</feature>
<evidence type="ECO:0000313" key="5">
    <source>
        <dbReference type="Proteomes" id="UP000442469"/>
    </source>
</evidence>
<keyword evidence="1" id="KW-0812">Transmembrane</keyword>
<accession>A0A090ZK10</accession>
<reference evidence="3 5" key="2">
    <citation type="submission" date="2019-11" db="EMBL/GenBank/DDBJ databases">
        <title>Draft genome sequences of five Paenibacillus species of dairy origin.</title>
        <authorList>
            <person name="Olajide A.M."/>
            <person name="Chen S."/>
            <person name="Lapointe G."/>
        </authorList>
    </citation>
    <scope>NUCLEOTIDE SEQUENCE [LARGE SCALE GENOMIC DNA]</scope>
    <source>
        <strain evidence="3 5">3CT49</strain>
    </source>
</reference>
<dbReference type="RefSeq" id="WP_036626938.1">
    <property type="nucleotide sequence ID" value="NZ_BOSD01000048.1"/>
</dbReference>
<dbReference type="AlphaFoldDB" id="A0A090ZK10"/>
<feature type="transmembrane region" description="Helical" evidence="1">
    <location>
        <begin position="170"/>
        <end position="193"/>
    </location>
</feature>
<dbReference type="HOGENOM" id="CLU_899674_0_0_9"/>
<keyword evidence="1" id="KW-0472">Membrane</keyword>